<name>A0A1H6GXU9_MAGFU</name>
<dbReference type="RefSeq" id="WP_074765468.1">
    <property type="nucleotide sequence ID" value="NZ_FNWO01000002.1"/>
</dbReference>
<evidence type="ECO:0000256" key="4">
    <source>
        <dbReference type="ARBA" id="ARBA00016436"/>
    </source>
</evidence>
<feature type="binding site" evidence="13">
    <location>
        <begin position="51"/>
        <end position="58"/>
    </location>
    <ligand>
        <name>ATP</name>
        <dbReference type="ChEBI" id="CHEBI:30616"/>
    </ligand>
</feature>
<comment type="catalytic activity">
    <reaction evidence="13">
        <text>a lipid A disaccharide + ATP = a lipid IVA + ADP + H(+)</text>
        <dbReference type="Rhea" id="RHEA:67840"/>
        <dbReference type="ChEBI" id="CHEBI:15378"/>
        <dbReference type="ChEBI" id="CHEBI:30616"/>
        <dbReference type="ChEBI" id="CHEBI:176343"/>
        <dbReference type="ChEBI" id="CHEBI:176425"/>
        <dbReference type="ChEBI" id="CHEBI:456216"/>
        <dbReference type="EC" id="2.7.1.130"/>
    </reaction>
</comment>
<evidence type="ECO:0000313" key="15">
    <source>
        <dbReference type="Proteomes" id="UP000182983"/>
    </source>
</evidence>
<dbReference type="NCBIfam" id="TIGR00682">
    <property type="entry name" value="lpxK"/>
    <property type="match status" value="1"/>
</dbReference>
<evidence type="ECO:0000256" key="10">
    <source>
        <dbReference type="ARBA" id="ARBA00022840"/>
    </source>
</evidence>
<evidence type="ECO:0000256" key="13">
    <source>
        <dbReference type="HAMAP-Rule" id="MF_00409"/>
    </source>
</evidence>
<keyword evidence="8 13" id="KW-0547">Nucleotide-binding</keyword>
<dbReference type="SUPFAM" id="SSF52540">
    <property type="entry name" value="P-loop containing nucleoside triphosphate hydrolases"/>
    <property type="match status" value="1"/>
</dbReference>
<dbReference type="EC" id="2.7.1.130" evidence="3 13"/>
<keyword evidence="15" id="KW-1185">Reference proteome</keyword>
<accession>A0A1H6GXU9</accession>
<keyword evidence="7 13" id="KW-0808">Transferase</keyword>
<keyword evidence="6 13" id="KW-0441">Lipid A biosynthesis</keyword>
<dbReference type="InterPro" id="IPR027417">
    <property type="entry name" value="P-loop_NTPase"/>
</dbReference>
<sequence>MRAPDFWRRDGRLAQALAPLGTLYAWGAARRLEQAEQYRPAVPVICIGNVVAGGAGKTPVAIALAKRLIAAGRHPHFLSRGHGGTEIGPRAVDPLRHDAARVGDEPLLLASCAPTWVARDRREGAVAAVATGADLIVMDDGFQSGRIAIDLGLLVVDGTYGFGNGRVIPAGPCREPPERAFARADALVIVGEDRAGLAERAAAADLPVIAARLVPAADAPDLAGQRVVAFAGIGLPEKFFATLRGAGATLVAAHPFDDHHPYARAEIETILAEAEEAKARAVTTAKDRVRLPPDLRERVLALPVELEWRDPACLTPLFDRIGVVV</sequence>
<dbReference type="GO" id="GO:0005886">
    <property type="term" value="C:plasma membrane"/>
    <property type="evidence" value="ECO:0007669"/>
    <property type="project" value="TreeGrafter"/>
</dbReference>
<dbReference type="UniPathway" id="UPA00359">
    <property type="reaction ID" value="UER00482"/>
</dbReference>
<evidence type="ECO:0000256" key="7">
    <source>
        <dbReference type="ARBA" id="ARBA00022679"/>
    </source>
</evidence>
<dbReference type="OrthoDB" id="9766423at2"/>
<evidence type="ECO:0000256" key="2">
    <source>
        <dbReference type="ARBA" id="ARBA00004870"/>
    </source>
</evidence>
<dbReference type="EMBL" id="FNWO01000002">
    <property type="protein sequence ID" value="SEH28016.1"/>
    <property type="molecule type" value="Genomic_DNA"/>
</dbReference>
<keyword evidence="10 13" id="KW-0067">ATP-binding</keyword>
<dbReference type="HAMAP" id="MF_00409">
    <property type="entry name" value="LpxK"/>
    <property type="match status" value="1"/>
</dbReference>
<dbReference type="PANTHER" id="PTHR42724:SF1">
    <property type="entry name" value="TETRAACYLDISACCHARIDE 4'-KINASE, MITOCHONDRIAL-RELATED"/>
    <property type="match status" value="1"/>
</dbReference>
<keyword evidence="5 13" id="KW-0444">Lipid biosynthesis</keyword>
<dbReference type="GO" id="GO:0009245">
    <property type="term" value="P:lipid A biosynthetic process"/>
    <property type="evidence" value="ECO:0007669"/>
    <property type="project" value="UniProtKB-UniRule"/>
</dbReference>
<gene>
    <name evidence="13" type="primary">lpxK</name>
    <name evidence="14" type="ORF">SAMN04244559_00636</name>
</gene>
<organism evidence="14 15">
    <name type="scientific">Magnetospirillum fulvum</name>
    <name type="common">Rhodospirillum fulvum</name>
    <dbReference type="NCBI Taxonomy" id="1082"/>
    <lineage>
        <taxon>Bacteria</taxon>
        <taxon>Pseudomonadati</taxon>
        <taxon>Pseudomonadota</taxon>
        <taxon>Alphaproteobacteria</taxon>
        <taxon>Rhodospirillales</taxon>
        <taxon>Rhodospirillaceae</taxon>
        <taxon>Magnetospirillum</taxon>
    </lineage>
</organism>
<evidence type="ECO:0000256" key="5">
    <source>
        <dbReference type="ARBA" id="ARBA00022516"/>
    </source>
</evidence>
<keyword evidence="9 13" id="KW-0418">Kinase</keyword>
<dbReference type="GO" id="GO:0009244">
    <property type="term" value="P:lipopolysaccharide core region biosynthetic process"/>
    <property type="evidence" value="ECO:0007669"/>
    <property type="project" value="TreeGrafter"/>
</dbReference>
<evidence type="ECO:0000313" key="14">
    <source>
        <dbReference type="EMBL" id="SEH28016.1"/>
    </source>
</evidence>
<evidence type="ECO:0000256" key="1">
    <source>
        <dbReference type="ARBA" id="ARBA00002274"/>
    </source>
</evidence>
<dbReference type="GO" id="GO:0005524">
    <property type="term" value="F:ATP binding"/>
    <property type="evidence" value="ECO:0007669"/>
    <property type="project" value="UniProtKB-UniRule"/>
</dbReference>
<keyword evidence="11 13" id="KW-0443">Lipid metabolism</keyword>
<evidence type="ECO:0000256" key="11">
    <source>
        <dbReference type="ARBA" id="ARBA00023098"/>
    </source>
</evidence>
<evidence type="ECO:0000256" key="3">
    <source>
        <dbReference type="ARBA" id="ARBA00012071"/>
    </source>
</evidence>
<comment type="function">
    <text evidence="1 13">Transfers the gamma-phosphate of ATP to the 4'-position of a tetraacyldisaccharide 1-phosphate intermediate (termed DS-1-P) to form tetraacyldisaccharide 1,4'-bis-phosphate (lipid IVA).</text>
</comment>
<proteinExistence type="inferred from homology"/>
<reference evidence="15" key="1">
    <citation type="submission" date="2016-10" db="EMBL/GenBank/DDBJ databases">
        <authorList>
            <person name="Varghese N."/>
            <person name="Submissions S."/>
        </authorList>
    </citation>
    <scope>NUCLEOTIDE SEQUENCE [LARGE SCALE GENOMIC DNA]</scope>
    <source>
        <strain evidence="15">DSM 13234</strain>
    </source>
</reference>
<dbReference type="GO" id="GO:0009029">
    <property type="term" value="F:lipid-A 4'-kinase activity"/>
    <property type="evidence" value="ECO:0007669"/>
    <property type="project" value="UniProtKB-UniRule"/>
</dbReference>
<dbReference type="InterPro" id="IPR003758">
    <property type="entry name" value="LpxK"/>
</dbReference>
<dbReference type="Pfam" id="PF02606">
    <property type="entry name" value="LpxK"/>
    <property type="match status" value="1"/>
</dbReference>
<dbReference type="PANTHER" id="PTHR42724">
    <property type="entry name" value="TETRAACYLDISACCHARIDE 4'-KINASE"/>
    <property type="match status" value="1"/>
</dbReference>
<evidence type="ECO:0000256" key="8">
    <source>
        <dbReference type="ARBA" id="ARBA00022741"/>
    </source>
</evidence>
<evidence type="ECO:0000256" key="6">
    <source>
        <dbReference type="ARBA" id="ARBA00022556"/>
    </source>
</evidence>
<protein>
    <recommendedName>
        <fullName evidence="4 13">Tetraacyldisaccharide 4'-kinase</fullName>
        <ecNumber evidence="3 13">2.7.1.130</ecNumber>
    </recommendedName>
    <alternativeName>
        <fullName evidence="12 13">Lipid A 4'-kinase</fullName>
    </alternativeName>
</protein>
<comment type="pathway">
    <text evidence="2 13">Glycolipid biosynthesis; lipid IV(A) biosynthesis; lipid IV(A) from (3R)-3-hydroxytetradecanoyl-[acyl-carrier-protein] and UDP-N-acetyl-alpha-D-glucosamine: step 6/6.</text>
</comment>
<dbReference type="Proteomes" id="UP000182983">
    <property type="component" value="Unassembled WGS sequence"/>
</dbReference>
<evidence type="ECO:0000256" key="12">
    <source>
        <dbReference type="ARBA" id="ARBA00029757"/>
    </source>
</evidence>
<dbReference type="AlphaFoldDB" id="A0A1H6GXU9"/>
<comment type="similarity">
    <text evidence="13">Belongs to the LpxK family.</text>
</comment>
<evidence type="ECO:0000256" key="9">
    <source>
        <dbReference type="ARBA" id="ARBA00022777"/>
    </source>
</evidence>